<organism evidence="2 3">
    <name type="scientific">Dendrobium thyrsiflorum</name>
    <name type="common">Pinecone-like raceme dendrobium</name>
    <name type="synonym">Orchid</name>
    <dbReference type="NCBI Taxonomy" id="117978"/>
    <lineage>
        <taxon>Eukaryota</taxon>
        <taxon>Viridiplantae</taxon>
        <taxon>Streptophyta</taxon>
        <taxon>Embryophyta</taxon>
        <taxon>Tracheophyta</taxon>
        <taxon>Spermatophyta</taxon>
        <taxon>Magnoliopsida</taxon>
        <taxon>Liliopsida</taxon>
        <taxon>Asparagales</taxon>
        <taxon>Orchidaceae</taxon>
        <taxon>Epidendroideae</taxon>
        <taxon>Malaxideae</taxon>
        <taxon>Dendrobiinae</taxon>
        <taxon>Dendrobium</taxon>
    </lineage>
</organism>
<evidence type="ECO:0000256" key="1">
    <source>
        <dbReference type="SAM" id="MobiDB-lite"/>
    </source>
</evidence>
<dbReference type="EMBL" id="JANQDX010000003">
    <property type="protein sequence ID" value="KAL0926644.1"/>
    <property type="molecule type" value="Genomic_DNA"/>
</dbReference>
<feature type="compositionally biased region" description="Basic and acidic residues" evidence="1">
    <location>
        <begin position="196"/>
        <end position="209"/>
    </location>
</feature>
<reference evidence="2 3" key="1">
    <citation type="journal article" date="2024" name="Plant Biotechnol. J.">
        <title>Dendrobium thyrsiflorum genome and its molecular insights into genes involved in important horticultural traits.</title>
        <authorList>
            <person name="Chen B."/>
            <person name="Wang J.Y."/>
            <person name="Zheng P.J."/>
            <person name="Li K.L."/>
            <person name="Liang Y.M."/>
            <person name="Chen X.F."/>
            <person name="Zhang C."/>
            <person name="Zhao X."/>
            <person name="He X."/>
            <person name="Zhang G.Q."/>
            <person name="Liu Z.J."/>
            <person name="Xu Q."/>
        </authorList>
    </citation>
    <scope>NUCLEOTIDE SEQUENCE [LARGE SCALE GENOMIC DNA]</scope>
    <source>
        <strain evidence="2">GZMU011</strain>
    </source>
</reference>
<evidence type="ECO:0000313" key="2">
    <source>
        <dbReference type="EMBL" id="KAL0926644.1"/>
    </source>
</evidence>
<accession>A0ABD0VNX9</accession>
<sequence>MQLHSSGCIFRPDAIFTVGHLNHGAAMNGFIRNETAPEPVRLPDEYHLLNGNPLCLRKKDGDKDSHDQYPTSEKVEQPKLKPTKKSQKRLRNNEGKKHVHRNRNTLPCRSYLQRENLRRHQPTQRPPRPREPGHVDADESHHPRRVALGQVTFAGSPKLGGDEGADNYLASEHLYAALQEKLTAAEAIDGEDRDECGEHVDEAGDDGGHEGGGAAETDSFE</sequence>
<dbReference type="Proteomes" id="UP001552299">
    <property type="component" value="Unassembled WGS sequence"/>
</dbReference>
<feature type="compositionally biased region" description="Basic residues" evidence="1">
    <location>
        <begin position="81"/>
        <end position="90"/>
    </location>
</feature>
<protein>
    <submittedName>
        <fullName evidence="2">Uncharacterized protein</fullName>
    </submittedName>
</protein>
<comment type="caution">
    <text evidence="2">The sequence shown here is derived from an EMBL/GenBank/DDBJ whole genome shotgun (WGS) entry which is preliminary data.</text>
</comment>
<feature type="region of interest" description="Disordered" evidence="1">
    <location>
        <begin position="57"/>
        <end position="142"/>
    </location>
</feature>
<feature type="compositionally biased region" description="Basic and acidic residues" evidence="1">
    <location>
        <begin position="57"/>
        <end position="79"/>
    </location>
</feature>
<proteinExistence type="predicted"/>
<gene>
    <name evidence="2" type="ORF">M5K25_002882</name>
</gene>
<name>A0ABD0VNX9_DENTH</name>
<keyword evidence="3" id="KW-1185">Reference proteome</keyword>
<dbReference type="AlphaFoldDB" id="A0ABD0VNX9"/>
<feature type="compositionally biased region" description="Basic and acidic residues" evidence="1">
    <location>
        <begin position="128"/>
        <end position="141"/>
    </location>
</feature>
<feature type="region of interest" description="Disordered" evidence="1">
    <location>
        <begin position="186"/>
        <end position="221"/>
    </location>
</feature>
<evidence type="ECO:0000313" key="3">
    <source>
        <dbReference type="Proteomes" id="UP001552299"/>
    </source>
</evidence>